<evidence type="ECO:0000313" key="1">
    <source>
        <dbReference type="EMBL" id="GMH22903.1"/>
    </source>
</evidence>
<comment type="caution">
    <text evidence="1">The sequence shown here is derived from an EMBL/GenBank/DDBJ whole genome shotgun (WGS) entry which is preliminary data.</text>
</comment>
<gene>
    <name evidence="1" type="ORF">Nepgr_024746</name>
</gene>
<evidence type="ECO:0000313" key="2">
    <source>
        <dbReference type="Proteomes" id="UP001279734"/>
    </source>
</evidence>
<reference evidence="1" key="1">
    <citation type="submission" date="2023-05" db="EMBL/GenBank/DDBJ databases">
        <title>Nepenthes gracilis genome sequencing.</title>
        <authorList>
            <person name="Fukushima K."/>
        </authorList>
    </citation>
    <scope>NUCLEOTIDE SEQUENCE</scope>
    <source>
        <strain evidence="1">SING2019-196</strain>
    </source>
</reference>
<proteinExistence type="predicted"/>
<organism evidence="1 2">
    <name type="scientific">Nepenthes gracilis</name>
    <name type="common">Slender pitcher plant</name>
    <dbReference type="NCBI Taxonomy" id="150966"/>
    <lineage>
        <taxon>Eukaryota</taxon>
        <taxon>Viridiplantae</taxon>
        <taxon>Streptophyta</taxon>
        <taxon>Embryophyta</taxon>
        <taxon>Tracheophyta</taxon>
        <taxon>Spermatophyta</taxon>
        <taxon>Magnoliopsida</taxon>
        <taxon>eudicotyledons</taxon>
        <taxon>Gunneridae</taxon>
        <taxon>Pentapetalae</taxon>
        <taxon>Caryophyllales</taxon>
        <taxon>Nepenthaceae</taxon>
        <taxon>Nepenthes</taxon>
    </lineage>
</organism>
<sequence length="151" mass="17086">MDVFLEMLNLVLGALMMPSGKQLSKSVVFSCFHAILQRTQGFREQTGARIVFRVLIFISARHLPQLPSVWLNSVYNDELVYLQYLCWGSRYVALARLMLLRIGNIRFFGPWNLGGRMKGDVVLPGVACDHISLLMHISLIQLWISDGCLCG</sequence>
<name>A0AAD3XZ31_NEPGR</name>
<accession>A0AAD3XZ31</accession>
<keyword evidence="2" id="KW-1185">Reference proteome</keyword>
<protein>
    <submittedName>
        <fullName evidence="1">Uncharacterized protein</fullName>
    </submittedName>
</protein>
<dbReference type="EMBL" id="BSYO01000025">
    <property type="protein sequence ID" value="GMH22903.1"/>
    <property type="molecule type" value="Genomic_DNA"/>
</dbReference>
<dbReference type="Proteomes" id="UP001279734">
    <property type="component" value="Unassembled WGS sequence"/>
</dbReference>
<dbReference type="AlphaFoldDB" id="A0AAD3XZ31"/>